<comment type="caution">
    <text evidence="2">The sequence shown here is derived from an EMBL/GenBank/DDBJ whole genome shotgun (WGS) entry which is preliminary data.</text>
</comment>
<reference evidence="2" key="1">
    <citation type="journal article" date="2023" name="Genome Biol. Evol.">
        <title>First Whole Genome Sequence and Flow Cytometry Genome Size Data for the Lichen-Forming Fungus Ramalina farinacea (Ascomycota).</title>
        <authorList>
            <person name="Llewellyn T."/>
            <person name="Mian S."/>
            <person name="Hill R."/>
            <person name="Leitch I.J."/>
            <person name="Gaya E."/>
        </authorList>
    </citation>
    <scope>NUCLEOTIDE SEQUENCE</scope>
    <source>
        <strain evidence="2">LIQ254RAFAR</strain>
    </source>
</reference>
<name>A0AA43TYV8_9LECA</name>
<organism evidence="2 3">
    <name type="scientific">Ramalina farinacea</name>
    <dbReference type="NCBI Taxonomy" id="258253"/>
    <lineage>
        <taxon>Eukaryota</taxon>
        <taxon>Fungi</taxon>
        <taxon>Dikarya</taxon>
        <taxon>Ascomycota</taxon>
        <taxon>Pezizomycotina</taxon>
        <taxon>Lecanoromycetes</taxon>
        <taxon>OSLEUM clade</taxon>
        <taxon>Lecanoromycetidae</taxon>
        <taxon>Lecanorales</taxon>
        <taxon>Lecanorineae</taxon>
        <taxon>Ramalinaceae</taxon>
        <taxon>Ramalina</taxon>
    </lineage>
</organism>
<keyword evidence="3" id="KW-1185">Reference proteome</keyword>
<evidence type="ECO:0000313" key="3">
    <source>
        <dbReference type="Proteomes" id="UP001161017"/>
    </source>
</evidence>
<dbReference type="Proteomes" id="UP001161017">
    <property type="component" value="Unassembled WGS sequence"/>
</dbReference>
<dbReference type="AlphaFoldDB" id="A0AA43TYV8"/>
<proteinExistence type="predicted"/>
<protein>
    <submittedName>
        <fullName evidence="2">SsDNA endonuclease and repair protein rad10</fullName>
    </submittedName>
</protein>
<keyword evidence="2" id="KW-0540">Nuclease</keyword>
<dbReference type="EMBL" id="JAPUFD010000009">
    <property type="protein sequence ID" value="MDI1489542.1"/>
    <property type="molecule type" value="Genomic_DNA"/>
</dbReference>
<sequence>MLEILPAELAQRVCEEVAKGDLPSLRLTSRFLNNAATPQLFSTVILYFTRASFERLTAISEHPAFSEIVKEIVYIPNTLDNEKSRKSWESSVPLYGAASRDLKDPPSPSATEREWRVWRRALKRAYDPPNPYTKKQMDIAWEVYKRMLSEQDELRTAGYGLQEFTKAFARFPRLVDIRMNHGWALWSGGCGPEGPDWKKPFAAALANGGGDHIHGHPSGVYQFSSLIEALHRTGCQLTCLHAGDVNWKFLQQDDATMQKTKDILKPLRDLTLVISLGHTDNDIGVEIPECRTWIYENDDNRNKLYDLLTSAPELTNLDFTFDWNMPYAPIEFKDIVQSYTWPSLHDLYLDNIDAADEDWLAFFERHSPTLKHLSFRSIKLLTGGWPETLERMQKCLTLKSASVGEELTSAEYPHKRWLLEPPLQMSHRDMRAQGNRTRVAIESFLVERATDVCPLRDHGLHPANDDEDDEDVGTSLFE</sequence>
<evidence type="ECO:0000313" key="2">
    <source>
        <dbReference type="EMBL" id="MDI1489542.1"/>
    </source>
</evidence>
<feature type="region of interest" description="Disordered" evidence="1">
    <location>
        <begin position="457"/>
        <end position="478"/>
    </location>
</feature>
<dbReference type="GO" id="GO:0004519">
    <property type="term" value="F:endonuclease activity"/>
    <property type="evidence" value="ECO:0007669"/>
    <property type="project" value="UniProtKB-KW"/>
</dbReference>
<keyword evidence="2" id="KW-0378">Hydrolase</keyword>
<evidence type="ECO:0000256" key="1">
    <source>
        <dbReference type="SAM" id="MobiDB-lite"/>
    </source>
</evidence>
<gene>
    <name evidence="2" type="primary">RAD10_2</name>
    <name evidence="2" type="ORF">OHK93_008823</name>
</gene>
<keyword evidence="2" id="KW-0255">Endonuclease</keyword>
<accession>A0AA43TYV8</accession>